<feature type="transmembrane region" description="Helical" evidence="6">
    <location>
        <begin position="200"/>
        <end position="219"/>
    </location>
</feature>
<dbReference type="PIRSF" id="PIRSF006060">
    <property type="entry name" value="AA_transporter"/>
    <property type="match status" value="1"/>
</dbReference>
<evidence type="ECO:0000313" key="7">
    <source>
        <dbReference type="EMBL" id="SUZ63620.1"/>
    </source>
</evidence>
<feature type="transmembrane region" description="Helical" evidence="6">
    <location>
        <begin position="82"/>
        <end position="115"/>
    </location>
</feature>
<evidence type="ECO:0000256" key="5">
    <source>
        <dbReference type="ARBA" id="ARBA00023136"/>
    </source>
</evidence>
<evidence type="ECO:0000256" key="2">
    <source>
        <dbReference type="ARBA" id="ARBA00022448"/>
    </source>
</evidence>
<evidence type="ECO:0008006" key="8">
    <source>
        <dbReference type="Google" id="ProtNLM"/>
    </source>
</evidence>
<feature type="non-terminal residue" evidence="7">
    <location>
        <position position="1"/>
    </location>
</feature>
<evidence type="ECO:0000256" key="1">
    <source>
        <dbReference type="ARBA" id="ARBA00004141"/>
    </source>
</evidence>
<feature type="transmembrane region" description="Helical" evidence="6">
    <location>
        <begin position="48"/>
        <end position="70"/>
    </location>
</feature>
<keyword evidence="2" id="KW-0813">Transport</keyword>
<dbReference type="GO" id="GO:0016020">
    <property type="term" value="C:membrane"/>
    <property type="evidence" value="ECO:0007669"/>
    <property type="project" value="UniProtKB-SubCell"/>
</dbReference>
<feature type="transmembrane region" description="Helical" evidence="6">
    <location>
        <begin position="399"/>
        <end position="423"/>
    </location>
</feature>
<dbReference type="PANTHER" id="PTHR43243:SF4">
    <property type="entry name" value="CATIONIC AMINO ACID TRANSPORTER 4"/>
    <property type="match status" value="1"/>
</dbReference>
<dbReference type="Gene3D" id="1.20.1740.10">
    <property type="entry name" value="Amino acid/polyamine transporter I"/>
    <property type="match status" value="1"/>
</dbReference>
<feature type="transmembrane region" description="Helical" evidence="6">
    <location>
        <begin position="240"/>
        <end position="264"/>
    </location>
</feature>
<dbReference type="Pfam" id="PF13520">
    <property type="entry name" value="AA_permease_2"/>
    <property type="match status" value="1"/>
</dbReference>
<accession>A0A381P9L6</accession>
<proteinExistence type="predicted"/>
<keyword evidence="4 6" id="KW-1133">Transmembrane helix</keyword>
<feature type="non-terminal residue" evidence="7">
    <location>
        <position position="432"/>
    </location>
</feature>
<reference evidence="7" key="1">
    <citation type="submission" date="2018-05" db="EMBL/GenBank/DDBJ databases">
        <authorList>
            <person name="Lanie J.A."/>
            <person name="Ng W.-L."/>
            <person name="Kazmierczak K.M."/>
            <person name="Andrzejewski T.M."/>
            <person name="Davidsen T.M."/>
            <person name="Wayne K.J."/>
            <person name="Tettelin H."/>
            <person name="Glass J.I."/>
            <person name="Rusch D."/>
            <person name="Podicherti R."/>
            <person name="Tsui H.-C.T."/>
            <person name="Winkler M.E."/>
        </authorList>
    </citation>
    <scope>NUCLEOTIDE SEQUENCE</scope>
</reference>
<feature type="transmembrane region" description="Helical" evidence="6">
    <location>
        <begin position="340"/>
        <end position="364"/>
    </location>
</feature>
<organism evidence="7">
    <name type="scientific">marine metagenome</name>
    <dbReference type="NCBI Taxonomy" id="408172"/>
    <lineage>
        <taxon>unclassified sequences</taxon>
        <taxon>metagenomes</taxon>
        <taxon>ecological metagenomes</taxon>
    </lineage>
</organism>
<feature type="transmembrane region" description="Helical" evidence="6">
    <location>
        <begin position="20"/>
        <end position="42"/>
    </location>
</feature>
<evidence type="ECO:0000256" key="4">
    <source>
        <dbReference type="ARBA" id="ARBA00022989"/>
    </source>
</evidence>
<feature type="transmembrane region" description="Helical" evidence="6">
    <location>
        <begin position="135"/>
        <end position="159"/>
    </location>
</feature>
<evidence type="ECO:0000256" key="6">
    <source>
        <dbReference type="SAM" id="Phobius"/>
    </source>
</evidence>
<dbReference type="EMBL" id="UINC01000920">
    <property type="protein sequence ID" value="SUZ63620.1"/>
    <property type="molecule type" value="Genomic_DNA"/>
</dbReference>
<keyword evidence="5 6" id="KW-0472">Membrane</keyword>
<dbReference type="PANTHER" id="PTHR43243">
    <property type="entry name" value="INNER MEMBRANE TRANSPORTER YGJI-RELATED"/>
    <property type="match status" value="1"/>
</dbReference>
<feature type="transmembrane region" description="Helical" evidence="6">
    <location>
        <begin position="171"/>
        <end position="194"/>
    </location>
</feature>
<feature type="transmembrane region" description="Helical" evidence="6">
    <location>
        <begin position="370"/>
        <end position="387"/>
    </location>
</feature>
<name>A0A381P9L6_9ZZZZ</name>
<protein>
    <recommendedName>
        <fullName evidence="8">Amino acid permease/ SLC12A domain-containing protein</fullName>
    </recommendedName>
</protein>
<dbReference type="AlphaFoldDB" id="A0A381P9L6"/>
<gene>
    <name evidence="7" type="ORF">METZ01_LOCUS16474</name>
</gene>
<keyword evidence="3 6" id="KW-0812">Transmembrane</keyword>
<feature type="transmembrane region" description="Helical" evidence="6">
    <location>
        <begin position="292"/>
        <end position="319"/>
    </location>
</feature>
<dbReference type="GO" id="GO:0015171">
    <property type="term" value="F:amino acid transmembrane transporter activity"/>
    <property type="evidence" value="ECO:0007669"/>
    <property type="project" value="TreeGrafter"/>
</dbReference>
<evidence type="ECO:0000256" key="3">
    <source>
        <dbReference type="ARBA" id="ARBA00022692"/>
    </source>
</evidence>
<sequence length="432" mass="46208">VADFDIPPDRFKRVLRTRDVLALSFGAMIGWSWVLLTGHWVLNAGSVGTLLAFAVGGVIIAFIGLTYAELAAAMPKAGGEHVYTLAALGPVWSFVCTWALLMAYATVCVFESVALPTAIEYLFPSIRLGTLWTVLGAPVSIGFVAIGITAAVVMTWINVIGIRAAALVQSVITATVLIAGILLIVGAVSFGSLANAEPPIATPATGILTVLIMVPAMMVGFDVIPQSAEEINLPSRRIGWLLVLSLLMAVLWYGAVSFAVSMALDPTALESTSMATADAATSLWNGRWAGTVLIVGGVGGILTSWNAFIIGGSRVMFALSESGFLPASFSRLHPRYKTPYVGIWVLGLMASISPFFGRTILVWLVDTGSFSVVIAYIFVPIAFLVLRRKQPDLDRPFRVRYPSFVGIIAITLGLVLLSFYFPWSPSSLIWPY</sequence>
<comment type="subcellular location">
    <subcellularLocation>
        <location evidence="1">Membrane</location>
        <topology evidence="1">Multi-pass membrane protein</topology>
    </subcellularLocation>
</comment>
<dbReference type="InterPro" id="IPR002293">
    <property type="entry name" value="AA/rel_permease1"/>
</dbReference>